<sequence length="71" mass="7939">STNQQQLSPSHQRTVALRNKPYSNSFNKPRTTIFPKYVPPNRAPQHEPPTISSTSTTTTSSITKKQQGSKQ</sequence>
<evidence type="ECO:0000313" key="2">
    <source>
        <dbReference type="EMBL" id="CAF5207283.1"/>
    </source>
</evidence>
<feature type="non-terminal residue" evidence="2">
    <location>
        <position position="1"/>
    </location>
</feature>
<feature type="region of interest" description="Disordered" evidence="1">
    <location>
        <begin position="1"/>
        <end position="71"/>
    </location>
</feature>
<feature type="compositionally biased region" description="Polar residues" evidence="1">
    <location>
        <begin position="1"/>
        <end position="13"/>
    </location>
</feature>
<comment type="caution">
    <text evidence="2">The sequence shown here is derived from an EMBL/GenBank/DDBJ whole genome shotgun (WGS) entry which is preliminary data.</text>
</comment>
<accession>A0A8S3IU93</accession>
<feature type="non-terminal residue" evidence="2">
    <location>
        <position position="71"/>
    </location>
</feature>
<evidence type="ECO:0000256" key="1">
    <source>
        <dbReference type="SAM" id="MobiDB-lite"/>
    </source>
</evidence>
<feature type="compositionally biased region" description="Polar residues" evidence="1">
    <location>
        <begin position="21"/>
        <end position="30"/>
    </location>
</feature>
<dbReference type="EMBL" id="CAJOBI010336961">
    <property type="protein sequence ID" value="CAF5207283.1"/>
    <property type="molecule type" value="Genomic_DNA"/>
</dbReference>
<proteinExistence type="predicted"/>
<reference evidence="2" key="1">
    <citation type="submission" date="2021-02" db="EMBL/GenBank/DDBJ databases">
        <authorList>
            <person name="Nowell W R."/>
        </authorList>
    </citation>
    <scope>NUCLEOTIDE SEQUENCE</scope>
</reference>
<evidence type="ECO:0000313" key="3">
    <source>
        <dbReference type="Proteomes" id="UP000676336"/>
    </source>
</evidence>
<name>A0A8S3IU93_9BILA</name>
<dbReference type="Proteomes" id="UP000676336">
    <property type="component" value="Unassembled WGS sequence"/>
</dbReference>
<gene>
    <name evidence="2" type="ORF">SMN809_LOCUS77279</name>
</gene>
<dbReference type="AlphaFoldDB" id="A0A8S3IU93"/>
<organism evidence="2 3">
    <name type="scientific">Rotaria magnacalcarata</name>
    <dbReference type="NCBI Taxonomy" id="392030"/>
    <lineage>
        <taxon>Eukaryota</taxon>
        <taxon>Metazoa</taxon>
        <taxon>Spiralia</taxon>
        <taxon>Gnathifera</taxon>
        <taxon>Rotifera</taxon>
        <taxon>Eurotatoria</taxon>
        <taxon>Bdelloidea</taxon>
        <taxon>Philodinida</taxon>
        <taxon>Philodinidae</taxon>
        <taxon>Rotaria</taxon>
    </lineage>
</organism>
<protein>
    <submittedName>
        <fullName evidence="2">Uncharacterized protein</fullName>
    </submittedName>
</protein>
<feature type="compositionally biased region" description="Low complexity" evidence="1">
    <location>
        <begin position="50"/>
        <end position="63"/>
    </location>
</feature>